<dbReference type="AlphaFoldDB" id="A0A154X0T1"/>
<feature type="transmembrane region" description="Helical" evidence="5">
    <location>
        <begin position="74"/>
        <end position="95"/>
    </location>
</feature>
<dbReference type="GO" id="GO:0016020">
    <property type="term" value="C:membrane"/>
    <property type="evidence" value="ECO:0007669"/>
    <property type="project" value="UniProtKB-SubCell"/>
</dbReference>
<dbReference type="EMBL" id="FKDD01000025">
    <property type="protein sequence ID" value="SAD12896.1"/>
    <property type="molecule type" value="Genomic_DNA"/>
</dbReference>
<evidence type="ECO:0000256" key="5">
    <source>
        <dbReference type="SAM" id="Phobius"/>
    </source>
</evidence>
<organism evidence="7 9">
    <name type="scientific">Enterobacter roggenkampii</name>
    <dbReference type="NCBI Taxonomy" id="1812935"/>
    <lineage>
        <taxon>Bacteria</taxon>
        <taxon>Pseudomonadati</taxon>
        <taxon>Pseudomonadota</taxon>
        <taxon>Gammaproteobacteria</taxon>
        <taxon>Enterobacterales</taxon>
        <taxon>Enterobacteriaceae</taxon>
        <taxon>Enterobacter</taxon>
        <taxon>Enterobacter cloacae complex</taxon>
    </lineage>
</organism>
<name>A0A154X0T1_9ENTR</name>
<comment type="caution">
    <text evidence="7">The sequence shown here is derived from an EMBL/GenBank/DDBJ whole genome shotgun (WGS) entry which is preliminary data.</text>
</comment>
<keyword evidence="8" id="KW-1185">Reference proteome</keyword>
<dbReference type="GeneID" id="97445348"/>
<keyword evidence="2 5" id="KW-0812">Transmembrane</keyword>
<evidence type="ECO:0000256" key="3">
    <source>
        <dbReference type="ARBA" id="ARBA00022989"/>
    </source>
</evidence>
<accession>A0A154X0T1</accession>
<reference evidence="8 9" key="1">
    <citation type="submission" date="2016-03" db="EMBL/GenBank/DDBJ databases">
        <authorList>
            <consortium name="Pathogen Informatics"/>
        </authorList>
    </citation>
    <scope>NUCLEOTIDE SEQUENCE [LARGE SCALE GENOMIC DNA]</scope>
    <source>
        <strain evidence="8">e2161</strain>
        <strain evidence="6">E2161</strain>
        <strain evidence="9">e264</strain>
        <strain evidence="7">E264</strain>
    </source>
</reference>
<dbReference type="EMBL" id="FKDK01000002">
    <property type="protein sequence ID" value="SAA06317.1"/>
    <property type="molecule type" value="Genomic_DNA"/>
</dbReference>
<protein>
    <submittedName>
        <fullName evidence="7">DoxX</fullName>
    </submittedName>
</protein>
<sequence length="131" mass="14596">MSKITSSITTLCLSRILLTFFFWMAGFYGLFNFGEIVLEMVDVGLPWPVLFATGTILCQLVGSALVISNFAGYGWIGSAMLIVFTLLTIPVGHPFWKFSEPQRTQEFHIALEHITVIGGLMMSMLLSGRKR</sequence>
<feature type="transmembrane region" description="Helical" evidence="5">
    <location>
        <begin position="45"/>
        <end position="67"/>
    </location>
</feature>
<dbReference type="Pfam" id="PF07681">
    <property type="entry name" value="DoxX"/>
    <property type="match status" value="1"/>
</dbReference>
<gene>
    <name evidence="7" type="ORF">SAMEA2273136_04248</name>
    <name evidence="6" type="ORF">SAMEA2273443_00478</name>
</gene>
<dbReference type="InterPro" id="IPR032808">
    <property type="entry name" value="DoxX"/>
</dbReference>
<dbReference type="Proteomes" id="UP000077278">
    <property type="component" value="Unassembled WGS sequence"/>
</dbReference>
<evidence type="ECO:0000313" key="9">
    <source>
        <dbReference type="Proteomes" id="UP000077278"/>
    </source>
</evidence>
<dbReference type="Proteomes" id="UP000077063">
    <property type="component" value="Unassembled WGS sequence"/>
</dbReference>
<dbReference type="RefSeq" id="WP_023292497.1">
    <property type="nucleotide sequence ID" value="NZ_AP022465.1"/>
</dbReference>
<evidence type="ECO:0000313" key="7">
    <source>
        <dbReference type="EMBL" id="SAD12896.1"/>
    </source>
</evidence>
<evidence type="ECO:0000256" key="2">
    <source>
        <dbReference type="ARBA" id="ARBA00022692"/>
    </source>
</evidence>
<evidence type="ECO:0000256" key="1">
    <source>
        <dbReference type="ARBA" id="ARBA00004141"/>
    </source>
</evidence>
<evidence type="ECO:0000256" key="4">
    <source>
        <dbReference type="ARBA" id="ARBA00023136"/>
    </source>
</evidence>
<comment type="subcellular location">
    <subcellularLocation>
        <location evidence="1">Membrane</location>
        <topology evidence="1">Multi-pass membrane protein</topology>
    </subcellularLocation>
</comment>
<feature type="transmembrane region" description="Helical" evidence="5">
    <location>
        <begin position="107"/>
        <end position="126"/>
    </location>
</feature>
<evidence type="ECO:0000313" key="8">
    <source>
        <dbReference type="Proteomes" id="UP000077063"/>
    </source>
</evidence>
<keyword evidence="4 5" id="KW-0472">Membrane</keyword>
<keyword evidence="3 5" id="KW-1133">Transmembrane helix</keyword>
<evidence type="ECO:0000313" key="6">
    <source>
        <dbReference type="EMBL" id="SAA06317.1"/>
    </source>
</evidence>
<proteinExistence type="predicted"/>
<feature type="transmembrane region" description="Helical" evidence="5">
    <location>
        <begin position="12"/>
        <end position="33"/>
    </location>
</feature>